<dbReference type="PANTHER" id="PTHR45125:SF3">
    <property type="entry name" value="NO-APICAL-MERISTEM-ASSOCIATED CARBOXY-TERMINAL DOMAIN PROTEIN"/>
    <property type="match status" value="1"/>
</dbReference>
<dbReference type="InterPro" id="IPR012677">
    <property type="entry name" value="Nucleotide-bd_a/b_plait_sf"/>
</dbReference>
<evidence type="ECO:0008006" key="3">
    <source>
        <dbReference type="Google" id="ProtNLM"/>
    </source>
</evidence>
<name>A0A835H5W4_9MAGN</name>
<dbReference type="PANTHER" id="PTHR45125">
    <property type="entry name" value="F21J9.4-RELATED"/>
    <property type="match status" value="1"/>
</dbReference>
<proteinExistence type="predicted"/>
<protein>
    <recommendedName>
        <fullName evidence="3">RRM domain-containing protein</fullName>
    </recommendedName>
</protein>
<gene>
    <name evidence="1" type="ORF">IFM89_027428</name>
</gene>
<evidence type="ECO:0000313" key="1">
    <source>
        <dbReference type="EMBL" id="KAF9594110.1"/>
    </source>
</evidence>
<organism evidence="1 2">
    <name type="scientific">Coptis chinensis</name>
    <dbReference type="NCBI Taxonomy" id="261450"/>
    <lineage>
        <taxon>Eukaryota</taxon>
        <taxon>Viridiplantae</taxon>
        <taxon>Streptophyta</taxon>
        <taxon>Embryophyta</taxon>
        <taxon>Tracheophyta</taxon>
        <taxon>Spermatophyta</taxon>
        <taxon>Magnoliopsida</taxon>
        <taxon>Ranunculales</taxon>
        <taxon>Ranunculaceae</taxon>
        <taxon>Coptidoideae</taxon>
        <taxon>Coptis</taxon>
    </lineage>
</organism>
<comment type="caution">
    <text evidence="1">The sequence shown here is derived from an EMBL/GenBank/DDBJ whole genome shotgun (WGS) entry which is preliminary data.</text>
</comment>
<dbReference type="EMBL" id="JADFTS010000008">
    <property type="protein sequence ID" value="KAF9594110.1"/>
    <property type="molecule type" value="Genomic_DNA"/>
</dbReference>
<accession>A0A835H5W4</accession>
<dbReference type="GO" id="GO:0003676">
    <property type="term" value="F:nucleic acid binding"/>
    <property type="evidence" value="ECO:0007669"/>
    <property type="project" value="InterPro"/>
</dbReference>
<dbReference type="Gene3D" id="3.30.70.330">
    <property type="match status" value="2"/>
</dbReference>
<dbReference type="InterPro" id="IPR035979">
    <property type="entry name" value="RBD_domain_sf"/>
</dbReference>
<keyword evidence="2" id="KW-1185">Reference proteome</keyword>
<dbReference type="AlphaFoldDB" id="A0A835H5W4"/>
<dbReference type="OrthoDB" id="2507178at2759"/>
<dbReference type="SUPFAM" id="SSF54928">
    <property type="entry name" value="RNA-binding domain, RBD"/>
    <property type="match status" value="2"/>
</dbReference>
<evidence type="ECO:0000313" key="2">
    <source>
        <dbReference type="Proteomes" id="UP000631114"/>
    </source>
</evidence>
<sequence length="327" mass="35954">MGMDGSKMFEDFVCDEEYGNCVVCDVCVDEGKKFAIVEMRSEEAASGALELNGSLFQGNYIDTLETSNNYSPRTTNPGIHPFNCSLQPAPVVSVKTIETFFNDSTISSCNSGIVCDVYVDKEKKFAIVEMRSEQAASRALELNGSLFQFIFFVLQNPNGYIPASQKPAFTTCFTSTPFTTTTPLIAASQSINVGRRGPNFSLEEDEALCKAWVAIGEDSVVGICQTEKRFWERALDAFHEILNYQTGQSSKGISDRWGVIQLAINKFCGFLGQLEAVHQSGMTMQNRDCIMSVFMRDLKQPVVVSAVPCLTLDNHNGALVGFASPNY</sequence>
<dbReference type="Proteomes" id="UP000631114">
    <property type="component" value="Unassembled WGS sequence"/>
</dbReference>
<reference evidence="1 2" key="1">
    <citation type="submission" date="2020-10" db="EMBL/GenBank/DDBJ databases">
        <title>The Coptis chinensis genome and diversification of protoberbering-type alkaloids.</title>
        <authorList>
            <person name="Wang B."/>
            <person name="Shu S."/>
            <person name="Song C."/>
            <person name="Liu Y."/>
        </authorList>
    </citation>
    <scope>NUCLEOTIDE SEQUENCE [LARGE SCALE GENOMIC DNA]</scope>
    <source>
        <strain evidence="1">HL-2020</strain>
        <tissue evidence="1">Leaf</tissue>
    </source>
</reference>